<dbReference type="RefSeq" id="WP_175546020.1">
    <property type="nucleotide sequence ID" value="NZ_FQUU01000003.1"/>
</dbReference>
<accession>A0A1M4W3L5</accession>
<dbReference type="EMBL" id="FQUU01000003">
    <property type="protein sequence ID" value="SHE75703.1"/>
    <property type="molecule type" value="Genomic_DNA"/>
</dbReference>
<evidence type="ECO:0000313" key="1">
    <source>
        <dbReference type="EMBL" id="SHE75703.1"/>
    </source>
</evidence>
<dbReference type="AlphaFoldDB" id="A0A1M4W3L5"/>
<dbReference type="Proteomes" id="UP000184048">
    <property type="component" value="Unassembled WGS sequence"/>
</dbReference>
<gene>
    <name evidence="1" type="ORF">SAMN02745131_01070</name>
</gene>
<name>A0A1M4W3L5_9BACT</name>
<sequence>MFGLNKDNAQGQVTELVDKLKSEVGLSDEQAQKVIETIKDFVIEKYPMLSGAVNNVFK</sequence>
<organism evidence="1 2">
    <name type="scientific">Flavisolibacter ginsengisoli DSM 18119</name>
    <dbReference type="NCBI Taxonomy" id="1121884"/>
    <lineage>
        <taxon>Bacteria</taxon>
        <taxon>Pseudomonadati</taxon>
        <taxon>Bacteroidota</taxon>
        <taxon>Chitinophagia</taxon>
        <taxon>Chitinophagales</taxon>
        <taxon>Chitinophagaceae</taxon>
        <taxon>Flavisolibacter</taxon>
    </lineage>
</organism>
<keyword evidence="2" id="KW-1185">Reference proteome</keyword>
<evidence type="ECO:0000313" key="2">
    <source>
        <dbReference type="Proteomes" id="UP000184048"/>
    </source>
</evidence>
<protein>
    <submittedName>
        <fullName evidence="1">Uncharacterized protein</fullName>
    </submittedName>
</protein>
<reference evidence="1 2" key="1">
    <citation type="submission" date="2016-11" db="EMBL/GenBank/DDBJ databases">
        <authorList>
            <person name="Jaros S."/>
            <person name="Januszkiewicz K."/>
            <person name="Wedrychowicz H."/>
        </authorList>
    </citation>
    <scope>NUCLEOTIDE SEQUENCE [LARGE SCALE GENOMIC DNA]</scope>
    <source>
        <strain evidence="1 2">DSM 18119</strain>
    </source>
</reference>
<dbReference type="STRING" id="1121884.SAMN02745131_01070"/>
<proteinExistence type="predicted"/>